<keyword evidence="1" id="KW-0812">Transmembrane</keyword>
<keyword evidence="1" id="KW-1133">Transmembrane helix</keyword>
<sequence length="138" mass="15914">MKFLKNDPHRLKNDAFFSNFNIVRIYHSTRLLVCLIFFVISWLKTVKIVISELHEMHIAHIVSIGSESLCTLNPDGADYIAAQRPRQRLMYFHMEIFKKLDIIVTPTTGSICCLGKALSSRWISFASDSLFHLDVSRL</sequence>
<comment type="caution">
    <text evidence="2">The sequence shown here is derived from an EMBL/GenBank/DDBJ whole genome shotgun (WGS) entry which is preliminary data.</text>
</comment>
<dbReference type="AlphaFoldDB" id="A0A9J5Z3X5"/>
<reference evidence="2 3" key="1">
    <citation type="submission" date="2020-09" db="EMBL/GenBank/DDBJ databases">
        <title>De no assembly of potato wild relative species, Solanum commersonii.</title>
        <authorList>
            <person name="Cho K."/>
        </authorList>
    </citation>
    <scope>NUCLEOTIDE SEQUENCE [LARGE SCALE GENOMIC DNA]</scope>
    <source>
        <strain evidence="2">LZ3.2</strain>
        <tissue evidence="2">Leaf</tissue>
    </source>
</reference>
<dbReference type="EMBL" id="JACXVP010000005">
    <property type="protein sequence ID" value="KAG5606583.1"/>
    <property type="molecule type" value="Genomic_DNA"/>
</dbReference>
<keyword evidence="3" id="KW-1185">Reference proteome</keyword>
<accession>A0A9J5Z3X5</accession>
<dbReference type="SUPFAM" id="SSF75304">
    <property type="entry name" value="Amidase signature (AS) enzymes"/>
    <property type="match status" value="1"/>
</dbReference>
<evidence type="ECO:0000256" key="1">
    <source>
        <dbReference type="SAM" id="Phobius"/>
    </source>
</evidence>
<proteinExistence type="predicted"/>
<dbReference type="InterPro" id="IPR036928">
    <property type="entry name" value="AS_sf"/>
</dbReference>
<dbReference type="Proteomes" id="UP000824120">
    <property type="component" value="Chromosome 5"/>
</dbReference>
<organism evidence="2 3">
    <name type="scientific">Solanum commersonii</name>
    <name type="common">Commerson's wild potato</name>
    <name type="synonym">Commerson's nightshade</name>
    <dbReference type="NCBI Taxonomy" id="4109"/>
    <lineage>
        <taxon>Eukaryota</taxon>
        <taxon>Viridiplantae</taxon>
        <taxon>Streptophyta</taxon>
        <taxon>Embryophyta</taxon>
        <taxon>Tracheophyta</taxon>
        <taxon>Spermatophyta</taxon>
        <taxon>Magnoliopsida</taxon>
        <taxon>eudicotyledons</taxon>
        <taxon>Gunneridae</taxon>
        <taxon>Pentapetalae</taxon>
        <taxon>asterids</taxon>
        <taxon>lamiids</taxon>
        <taxon>Solanales</taxon>
        <taxon>Solanaceae</taxon>
        <taxon>Solanoideae</taxon>
        <taxon>Solaneae</taxon>
        <taxon>Solanum</taxon>
    </lineage>
</organism>
<dbReference type="OrthoDB" id="421993at2759"/>
<evidence type="ECO:0000313" key="3">
    <source>
        <dbReference type="Proteomes" id="UP000824120"/>
    </source>
</evidence>
<protein>
    <submittedName>
        <fullName evidence="2">Uncharacterized protein</fullName>
    </submittedName>
</protein>
<keyword evidence="1" id="KW-0472">Membrane</keyword>
<feature type="transmembrane region" description="Helical" evidence="1">
    <location>
        <begin position="21"/>
        <end position="43"/>
    </location>
</feature>
<evidence type="ECO:0000313" key="2">
    <source>
        <dbReference type="EMBL" id="KAG5606583.1"/>
    </source>
</evidence>
<name>A0A9J5Z3X5_SOLCO</name>
<gene>
    <name evidence="2" type="ORF">H5410_028075</name>
</gene>